<comment type="caution">
    <text evidence="1">The sequence shown here is derived from an EMBL/GenBank/DDBJ whole genome shotgun (WGS) entry which is preliminary data.</text>
</comment>
<name>A0A101PP32_STRCK</name>
<dbReference type="AlphaFoldDB" id="A0A101PP32"/>
<evidence type="ECO:0000313" key="2">
    <source>
        <dbReference type="Proteomes" id="UP000053398"/>
    </source>
</evidence>
<evidence type="ECO:0000313" key="1">
    <source>
        <dbReference type="EMBL" id="KUN15083.1"/>
    </source>
</evidence>
<gene>
    <name evidence="1" type="ORF">AQJ11_43745</name>
</gene>
<dbReference type="Proteomes" id="UP000053398">
    <property type="component" value="Unassembled WGS sequence"/>
</dbReference>
<proteinExistence type="predicted"/>
<protein>
    <submittedName>
        <fullName evidence="1">Uncharacterized protein</fullName>
    </submittedName>
</protein>
<organism evidence="1 2">
    <name type="scientific">Streptomyces corchorusii</name>
    <name type="common">Streptomyces chibaensis</name>
    <dbReference type="NCBI Taxonomy" id="1903"/>
    <lineage>
        <taxon>Bacteria</taxon>
        <taxon>Bacillati</taxon>
        <taxon>Actinomycetota</taxon>
        <taxon>Actinomycetes</taxon>
        <taxon>Kitasatosporales</taxon>
        <taxon>Streptomycetaceae</taxon>
        <taxon>Streptomyces</taxon>
    </lineage>
</organism>
<dbReference type="EMBL" id="LMWP01000074">
    <property type="protein sequence ID" value="KUN15083.1"/>
    <property type="molecule type" value="Genomic_DNA"/>
</dbReference>
<accession>A0A101PP32</accession>
<sequence>MEAGEVVAPDGVEPLRKPFALALGEHLSEGPDVRSEGVELGAVDQDCLEPKMVDLREGLGAPEDPAGDDAG</sequence>
<keyword evidence="2" id="KW-1185">Reference proteome</keyword>
<reference evidence="1 2" key="1">
    <citation type="submission" date="2015-10" db="EMBL/GenBank/DDBJ databases">
        <title>Draft genome sequence of Streptomyces corchorusii DSM 40340, type strain for the species Streptomyces corchorusii.</title>
        <authorList>
            <person name="Ruckert C."/>
            <person name="Winkler A."/>
            <person name="Kalinowski J."/>
            <person name="Kampfer P."/>
            <person name="Glaeser S."/>
        </authorList>
    </citation>
    <scope>NUCLEOTIDE SEQUENCE [LARGE SCALE GENOMIC DNA]</scope>
    <source>
        <strain evidence="1 2">DSM 40340</strain>
    </source>
</reference>